<proteinExistence type="predicted"/>
<evidence type="ECO:0000313" key="3">
    <source>
        <dbReference type="Proteomes" id="UP000008084"/>
    </source>
</evidence>
<dbReference type="RefSeq" id="WP_005161059.1">
    <property type="nucleotide sequence ID" value="NC_017564.1"/>
</dbReference>
<protein>
    <submittedName>
        <fullName evidence="2">Transaldolase</fullName>
    </submittedName>
</protein>
<dbReference type="Proteomes" id="UP000008084">
    <property type="component" value="Chromosome"/>
</dbReference>
<keyword evidence="1" id="KW-0732">Signal</keyword>
<dbReference type="KEGG" id="yey:Y11_08691"/>
<accession>A0A0H3NRW7</accession>
<reference evidence="2 3" key="1">
    <citation type="journal article" date="2011" name="J. Bacteriol.">
        <title>Complete genome sequence of Yersinia enterocolitica subsp. palearctica serogroup O:3.</title>
        <authorList>
            <person name="Batzilla J."/>
            <person name="Hoper D."/>
            <person name="Antonenka U."/>
            <person name="Heesemann J."/>
            <person name="Rakin A."/>
        </authorList>
    </citation>
    <scope>NUCLEOTIDE SEQUENCE [LARGE SCALE GENOMIC DNA]</scope>
    <source>
        <strain evidence="3">DSM 13030 / CIP 106945 / Y11</strain>
    </source>
</reference>
<dbReference type="AlphaFoldDB" id="A0A0H3NRW7"/>
<feature type="signal peptide" evidence="1">
    <location>
        <begin position="1"/>
        <end position="18"/>
    </location>
</feature>
<dbReference type="HOGENOM" id="CLU_2072250_0_0_6"/>
<evidence type="ECO:0000313" key="2">
    <source>
        <dbReference type="EMBL" id="CBY27312.1"/>
    </source>
</evidence>
<name>A0A0H3NRW7_YERE1</name>
<evidence type="ECO:0000256" key="1">
    <source>
        <dbReference type="SAM" id="SignalP"/>
    </source>
</evidence>
<feature type="chain" id="PRO_5002616490" evidence="1">
    <location>
        <begin position="19"/>
        <end position="115"/>
    </location>
</feature>
<dbReference type="EMBL" id="FR729477">
    <property type="protein sequence ID" value="CBY27312.1"/>
    <property type="molecule type" value="Genomic_DNA"/>
</dbReference>
<dbReference type="PATRIC" id="fig|930944.6.peg.859"/>
<organism evidence="2 3">
    <name type="scientific">Yersinia enterocolitica subsp. palearctica serotype O:3 (strain DSM 13030 / CIP 106945 / Y11)</name>
    <dbReference type="NCBI Taxonomy" id="930944"/>
    <lineage>
        <taxon>Bacteria</taxon>
        <taxon>Pseudomonadati</taxon>
        <taxon>Pseudomonadota</taxon>
        <taxon>Gammaproteobacteria</taxon>
        <taxon>Enterobacterales</taxon>
        <taxon>Yersiniaceae</taxon>
        <taxon>Yersinia</taxon>
    </lineage>
</organism>
<gene>
    <name evidence="2" type="ordered locus">Y11_08691</name>
</gene>
<dbReference type="GeneID" id="31408983"/>
<sequence length="115" mass="12626">MKLIIYGAIIFMCGPALAIKSGDLKSQCDVDNGVMIYKQIIKSYNASIMWRPDDISLDAINIKIDDKWYGAIADDRTNGNASKGMSSFAQAAYLINLPVNVCVKNKYLRGIEGAD</sequence>